<dbReference type="AlphaFoldDB" id="A0A5C4MXR9"/>
<keyword evidence="2" id="KW-1185">Reference proteome</keyword>
<dbReference type="OrthoDB" id="7870861at2"/>
<protein>
    <submittedName>
        <fullName evidence="1">Uncharacterized protein</fullName>
    </submittedName>
</protein>
<evidence type="ECO:0000313" key="1">
    <source>
        <dbReference type="EMBL" id="TNC48747.1"/>
    </source>
</evidence>
<accession>A0A5C4MXR9</accession>
<proteinExistence type="predicted"/>
<dbReference type="EMBL" id="VDFU01000015">
    <property type="protein sequence ID" value="TNC48747.1"/>
    <property type="molecule type" value="Genomic_DNA"/>
</dbReference>
<evidence type="ECO:0000313" key="2">
    <source>
        <dbReference type="Proteomes" id="UP000305887"/>
    </source>
</evidence>
<name>A0A5C4MXR9_9RHOB</name>
<dbReference type="Proteomes" id="UP000305887">
    <property type="component" value="Unassembled WGS sequence"/>
</dbReference>
<comment type="caution">
    <text evidence="1">The sequence shown here is derived from an EMBL/GenBank/DDBJ whole genome shotgun (WGS) entry which is preliminary data.</text>
</comment>
<dbReference type="RefSeq" id="WP_139077481.1">
    <property type="nucleotide sequence ID" value="NZ_VDFU01000015.1"/>
</dbReference>
<reference evidence="1 2" key="1">
    <citation type="submission" date="2019-06" db="EMBL/GenBank/DDBJ databases">
        <title>YIM 131921 draft genome.</title>
        <authorList>
            <person name="Jiang L."/>
        </authorList>
    </citation>
    <scope>NUCLEOTIDE SEQUENCE [LARGE SCALE GENOMIC DNA]</scope>
    <source>
        <strain evidence="1 2">YIM 131921</strain>
    </source>
</reference>
<sequence>MTRHIADHPAPEDATLRLRHFLRIEREEQRHPAVQALHVRRPASAAETRLGPILKVLREHDH</sequence>
<gene>
    <name evidence="1" type="ORF">FHG66_13105</name>
</gene>
<organism evidence="1 2">
    <name type="scientific">Rubellimicrobium rubrum</name>
    <dbReference type="NCBI Taxonomy" id="2585369"/>
    <lineage>
        <taxon>Bacteria</taxon>
        <taxon>Pseudomonadati</taxon>
        <taxon>Pseudomonadota</taxon>
        <taxon>Alphaproteobacteria</taxon>
        <taxon>Rhodobacterales</taxon>
        <taxon>Roseobacteraceae</taxon>
        <taxon>Rubellimicrobium</taxon>
    </lineage>
</organism>